<dbReference type="SUPFAM" id="SSF55874">
    <property type="entry name" value="ATPase domain of HSP90 chaperone/DNA topoisomerase II/histidine kinase"/>
    <property type="match status" value="1"/>
</dbReference>
<protein>
    <submittedName>
        <fullName evidence="1">Uncharacterized protein</fullName>
    </submittedName>
</protein>
<dbReference type="InterPro" id="IPR036890">
    <property type="entry name" value="HATPase_C_sf"/>
</dbReference>
<sequence>MVTKNCTILVPEVNPSREFLEIASDFSNPLDIVREAISNSFDAKAKEISIHFSVELDKGRRRLQIIIRDNGEGMDYSELKSFFDLGNSTRREKKQQDTSIIGEKGHGTKIYFNSEKVYVVTGKNGTKYEAIMENPLGCLYEEEVPTVNVETTDEVFEGTFIQILGYNNNERDVFNHERLKDYIYWFTKFGSFENELHDGSEHLDVVLSLKGVDKSEPESLQFGHVFPQESENLDELFDKYLADAPDYYVKKWICDGRLNRFPDIKYQAVFYIVGNKAKRNVNNMIRRSGYSAPAGAYTVQERYGIWLSKDYIPVQRKNEWITTKGSEYTKFHAFFNCQDLKLTANRGSVDNTPGDILEEIKITVKEIYKKITDSDEWGNLEYLEEQSYAYQSERKEERDYERRRSFIQSNKVAVFNNVLLREPRQEQGVFALYHTIDILDPNIFPFEIVDYDTHAGIDVLARLKNTGVDLERSTLRFVEFKNTFKNNFNHSFKRLYGIVCWKTNLKNDETVTDAFGKIRKFKCVPGTSEKDSFTQYFLENERDPHRIEVIVLEEYLQERLGITFSKSKTM</sequence>
<name>A0A1E5G458_9FIRM</name>
<dbReference type="AlphaFoldDB" id="A0A1E5G458"/>
<dbReference type="Proteomes" id="UP000094296">
    <property type="component" value="Unassembled WGS sequence"/>
</dbReference>
<dbReference type="EMBL" id="MIJE01000003">
    <property type="protein sequence ID" value="OEF97870.1"/>
    <property type="molecule type" value="Genomic_DNA"/>
</dbReference>
<reference evidence="1 2" key="1">
    <citation type="submission" date="2016-09" db="EMBL/GenBank/DDBJ databases">
        <title>Draft genome sequence for the type strain of Desulfuribacillus alkaliarsenatis AHT28, an obligately anaerobic, sulfidogenic bacterium isolated from Russian soda lake sediments.</title>
        <authorList>
            <person name="Abin C.A."/>
            <person name="Hollibaugh J.T."/>
        </authorList>
    </citation>
    <scope>NUCLEOTIDE SEQUENCE [LARGE SCALE GENOMIC DNA]</scope>
    <source>
        <strain evidence="1 2">AHT28</strain>
    </source>
</reference>
<proteinExistence type="predicted"/>
<dbReference type="STRING" id="766136.BHF68_13675"/>
<organism evidence="1 2">
    <name type="scientific">Desulfuribacillus alkaliarsenatis</name>
    <dbReference type="NCBI Taxonomy" id="766136"/>
    <lineage>
        <taxon>Bacteria</taxon>
        <taxon>Bacillati</taxon>
        <taxon>Bacillota</taxon>
        <taxon>Desulfuribacillia</taxon>
        <taxon>Desulfuribacillales</taxon>
        <taxon>Desulfuribacillaceae</taxon>
        <taxon>Desulfuribacillus</taxon>
    </lineage>
</organism>
<keyword evidence="2" id="KW-1185">Reference proteome</keyword>
<dbReference type="RefSeq" id="WP_069642501.1">
    <property type="nucleotide sequence ID" value="NZ_MIJE01000003.1"/>
</dbReference>
<dbReference type="OrthoDB" id="9813438at2"/>
<accession>A0A1E5G458</accession>
<evidence type="ECO:0000313" key="1">
    <source>
        <dbReference type="EMBL" id="OEF97870.1"/>
    </source>
</evidence>
<gene>
    <name evidence="1" type="ORF">BHF68_13675</name>
</gene>
<dbReference type="Pfam" id="PF13589">
    <property type="entry name" value="HATPase_c_3"/>
    <property type="match status" value="1"/>
</dbReference>
<comment type="caution">
    <text evidence="1">The sequence shown here is derived from an EMBL/GenBank/DDBJ whole genome shotgun (WGS) entry which is preliminary data.</text>
</comment>
<evidence type="ECO:0000313" key="2">
    <source>
        <dbReference type="Proteomes" id="UP000094296"/>
    </source>
</evidence>
<dbReference type="Gene3D" id="3.30.565.10">
    <property type="entry name" value="Histidine kinase-like ATPase, C-terminal domain"/>
    <property type="match status" value="1"/>
</dbReference>